<reference evidence="10" key="2">
    <citation type="submission" date="2020-09" db="EMBL/GenBank/DDBJ databases">
        <authorList>
            <person name="Sun Q."/>
            <person name="Zhou Y."/>
        </authorList>
    </citation>
    <scope>NUCLEOTIDE SEQUENCE</scope>
    <source>
        <strain evidence="10">CGMCC 1.12987</strain>
    </source>
</reference>
<protein>
    <recommendedName>
        <fullName evidence="9">SAM-dependent MTase RsmB/NOP-type domain-containing protein</fullName>
    </recommendedName>
</protein>
<comment type="caution">
    <text evidence="10">The sequence shown here is derived from an EMBL/GenBank/DDBJ whole genome shotgun (WGS) entry which is preliminary data.</text>
</comment>
<evidence type="ECO:0000256" key="3">
    <source>
        <dbReference type="ARBA" id="ARBA00022603"/>
    </source>
</evidence>
<dbReference type="Pfam" id="PF01189">
    <property type="entry name" value="Methyltr_RsmB-F"/>
    <property type="match status" value="1"/>
</dbReference>
<dbReference type="Gene3D" id="3.30.70.1170">
    <property type="entry name" value="Sun protein, domain 3"/>
    <property type="match status" value="1"/>
</dbReference>
<accession>A0A917LDY3</accession>
<dbReference type="CDD" id="cd02440">
    <property type="entry name" value="AdoMet_MTases"/>
    <property type="match status" value="1"/>
</dbReference>
<dbReference type="PROSITE" id="PS51686">
    <property type="entry name" value="SAM_MT_RSMB_NOP"/>
    <property type="match status" value="1"/>
</dbReference>
<name>A0A917LDY3_9BACL</name>
<dbReference type="InterPro" id="IPR023267">
    <property type="entry name" value="RCMT"/>
</dbReference>
<dbReference type="Pfam" id="PF17125">
    <property type="entry name" value="Methyltr_RsmF_N"/>
    <property type="match status" value="1"/>
</dbReference>
<comment type="similarity">
    <text evidence="1 7">Belongs to the class I-like SAM-binding methyltransferase superfamily. RsmB/NOP family.</text>
</comment>
<dbReference type="EMBL" id="BMGR01000012">
    <property type="protein sequence ID" value="GGG15274.1"/>
    <property type="molecule type" value="Genomic_DNA"/>
</dbReference>
<evidence type="ECO:0000256" key="7">
    <source>
        <dbReference type="PROSITE-ProRule" id="PRU01023"/>
    </source>
</evidence>
<dbReference type="InterPro" id="IPR031341">
    <property type="entry name" value="Methyltr_RsmF_N"/>
</dbReference>
<dbReference type="CDD" id="cd21147">
    <property type="entry name" value="RsmF_methylt_CTD1"/>
    <property type="match status" value="1"/>
</dbReference>
<dbReference type="GO" id="GO:0003723">
    <property type="term" value="F:RNA binding"/>
    <property type="evidence" value="ECO:0007669"/>
    <property type="project" value="UniProtKB-UniRule"/>
</dbReference>
<proteinExistence type="inferred from homology"/>
<dbReference type="InterPro" id="IPR049560">
    <property type="entry name" value="MeTrfase_RsmB-F_NOP2_cat"/>
</dbReference>
<evidence type="ECO:0000256" key="4">
    <source>
        <dbReference type="ARBA" id="ARBA00022679"/>
    </source>
</evidence>
<dbReference type="GO" id="GO:0001510">
    <property type="term" value="P:RNA methylation"/>
    <property type="evidence" value="ECO:0007669"/>
    <property type="project" value="InterPro"/>
</dbReference>
<comment type="caution">
    <text evidence="7">Lacks conserved residue(s) required for the propagation of feature annotation.</text>
</comment>
<keyword evidence="6 7" id="KW-0694">RNA-binding</keyword>
<gene>
    <name evidence="10" type="ORF">GCM10010916_35250</name>
</gene>
<dbReference type="SUPFAM" id="SSF53335">
    <property type="entry name" value="S-adenosyl-L-methionine-dependent methyltransferases"/>
    <property type="match status" value="1"/>
</dbReference>
<keyword evidence="5 7" id="KW-0949">S-adenosyl-L-methionine</keyword>
<feature type="domain" description="SAM-dependent MTase RsmB/NOP-type" evidence="9">
    <location>
        <begin position="24"/>
        <end position="323"/>
    </location>
</feature>
<evidence type="ECO:0000313" key="11">
    <source>
        <dbReference type="Proteomes" id="UP000644756"/>
    </source>
</evidence>
<keyword evidence="4 7" id="KW-0808">Transferase</keyword>
<dbReference type="InterPro" id="IPR031340">
    <property type="entry name" value="RsmF_methylt_CI"/>
</dbReference>
<feature type="binding site" evidence="7">
    <location>
        <begin position="113"/>
        <end position="119"/>
    </location>
    <ligand>
        <name>S-adenosyl-L-methionine</name>
        <dbReference type="ChEBI" id="CHEBI:59789"/>
    </ligand>
</feature>
<dbReference type="Gene3D" id="2.30.130.60">
    <property type="match status" value="1"/>
</dbReference>
<dbReference type="PANTHER" id="PTHR22807">
    <property type="entry name" value="NOP2 YEAST -RELATED NOL1/NOP2/FMU SUN DOMAIN-CONTAINING"/>
    <property type="match status" value="1"/>
</dbReference>
<evidence type="ECO:0000256" key="8">
    <source>
        <dbReference type="SAM" id="MobiDB-lite"/>
    </source>
</evidence>
<evidence type="ECO:0000256" key="6">
    <source>
        <dbReference type="ARBA" id="ARBA00022884"/>
    </source>
</evidence>
<dbReference type="InterPro" id="IPR029063">
    <property type="entry name" value="SAM-dependent_MTases_sf"/>
</dbReference>
<evidence type="ECO:0000256" key="2">
    <source>
        <dbReference type="ARBA" id="ARBA00022490"/>
    </source>
</evidence>
<feature type="binding site" evidence="7">
    <location>
        <position position="137"/>
    </location>
    <ligand>
        <name>S-adenosyl-L-methionine</name>
        <dbReference type="ChEBI" id="CHEBI:59789"/>
    </ligand>
</feature>
<dbReference type="AlphaFoldDB" id="A0A917LDY3"/>
<keyword evidence="11" id="KW-1185">Reference proteome</keyword>
<dbReference type="PROSITE" id="PS01153">
    <property type="entry name" value="NOL1_NOP2_SUN"/>
    <property type="match status" value="1"/>
</dbReference>
<evidence type="ECO:0000259" key="9">
    <source>
        <dbReference type="PROSITE" id="PS51686"/>
    </source>
</evidence>
<sequence length="567" mass="62569">MGITLPIAFTTKMKKLLGSDFEAFMASYEEMRLYGLRLNRLKIDEEQFFRISPLADRLRPIPWAQGGFYYEEGDRPGKHPHYHAGLYYIQEPSAMAPAELLDVKPGHKVLDLCAAPGGKSTQLAAKLQGRGVLVANDNARERTKALAKNIELAGVRNAVVLNEEPEALAPVFAGYFDRILVDAPCSGEGMFRKEESMITQWERHSVERCAVMQHDILRHAAAMLAPGGRLVYSTCTFSPEENEAQIASLLAEDPELSVWRVSLAHGWAAGRPDWIGLQDGEDELIDNQLKDLGEIKQEISGTVRLWPHLVKGEGHYAAVLIREGLNDGTGHSPAEHPHTPEQQHSPELKGRRERGGSKGRDRKGKERFSKDRDGKGLNTAVQPLSGRGASKGRKDGGGLLRKAETEMTPEQRWQEFAASNVRGTEAWQGKLISYGSRVYLQPDGVPSLDGLRVVRAGWFLGEAGRYKFEPSQPLAMGLGMQEAVRSLQLRADDEGATRYLKGETLHMTAADIAAYPLEREGDESKTGNVPADPKGYVLVCIDGYPVGWGKWDAGTLKNELAAGWRLT</sequence>
<dbReference type="Gene3D" id="3.40.50.150">
    <property type="entry name" value="Vaccinia Virus protein VP39"/>
    <property type="match status" value="1"/>
</dbReference>
<dbReference type="InterPro" id="IPR001678">
    <property type="entry name" value="MeTrfase_RsmB-F_NOP2_dom"/>
</dbReference>
<keyword evidence="2" id="KW-0963">Cytoplasm</keyword>
<keyword evidence="3 7" id="KW-0489">Methyltransferase</keyword>
<dbReference type="GO" id="GO:0008173">
    <property type="term" value="F:RNA methyltransferase activity"/>
    <property type="evidence" value="ECO:0007669"/>
    <property type="project" value="InterPro"/>
</dbReference>
<dbReference type="RefSeq" id="WP_188532387.1">
    <property type="nucleotide sequence ID" value="NZ_BMGR01000012.1"/>
</dbReference>
<feature type="binding site" evidence="7">
    <location>
        <position position="182"/>
    </location>
    <ligand>
        <name>S-adenosyl-L-methionine</name>
        <dbReference type="ChEBI" id="CHEBI:59789"/>
    </ligand>
</feature>
<feature type="compositionally biased region" description="Basic and acidic residues" evidence="8">
    <location>
        <begin position="333"/>
        <end position="375"/>
    </location>
</feature>
<dbReference type="Pfam" id="PF13636">
    <property type="entry name" value="Methyltranf_PUA"/>
    <property type="match status" value="1"/>
</dbReference>
<reference evidence="10" key="1">
    <citation type="journal article" date="2014" name="Int. J. Syst. Evol. Microbiol.">
        <title>Complete genome sequence of Corynebacterium casei LMG S-19264T (=DSM 44701T), isolated from a smear-ripened cheese.</title>
        <authorList>
            <consortium name="US DOE Joint Genome Institute (JGI-PGF)"/>
            <person name="Walter F."/>
            <person name="Albersmeier A."/>
            <person name="Kalinowski J."/>
            <person name="Ruckert C."/>
        </authorList>
    </citation>
    <scope>NUCLEOTIDE SEQUENCE</scope>
    <source>
        <strain evidence="10">CGMCC 1.12987</strain>
    </source>
</reference>
<dbReference type="PANTHER" id="PTHR22807:SF30">
    <property type="entry name" value="28S RRNA (CYTOSINE(4447)-C(5))-METHYLTRANSFERASE-RELATED"/>
    <property type="match status" value="1"/>
</dbReference>
<evidence type="ECO:0000313" key="10">
    <source>
        <dbReference type="EMBL" id="GGG15274.1"/>
    </source>
</evidence>
<feature type="active site" description="Nucleophile" evidence="7">
    <location>
        <position position="235"/>
    </location>
</feature>
<dbReference type="InterPro" id="IPR027391">
    <property type="entry name" value="Nol1_Nop2_Fmu_2"/>
</dbReference>
<evidence type="ECO:0000256" key="5">
    <source>
        <dbReference type="ARBA" id="ARBA00022691"/>
    </source>
</evidence>
<feature type="region of interest" description="Disordered" evidence="8">
    <location>
        <begin position="325"/>
        <end position="398"/>
    </location>
</feature>
<dbReference type="PRINTS" id="PR02008">
    <property type="entry name" value="RCMTFAMILY"/>
</dbReference>
<organism evidence="10 11">
    <name type="scientific">Paenibacillus abyssi</name>
    <dbReference type="NCBI Taxonomy" id="1340531"/>
    <lineage>
        <taxon>Bacteria</taxon>
        <taxon>Bacillati</taxon>
        <taxon>Bacillota</taxon>
        <taxon>Bacilli</taxon>
        <taxon>Bacillales</taxon>
        <taxon>Paenibacillaceae</taxon>
        <taxon>Paenibacillus</taxon>
    </lineage>
</organism>
<dbReference type="InterPro" id="IPR018314">
    <property type="entry name" value="RsmB/NOL1/NOP2-like_CS"/>
</dbReference>
<dbReference type="Pfam" id="PF17126">
    <property type="entry name" value="RsmF_methylt_CI"/>
    <property type="match status" value="1"/>
</dbReference>
<evidence type="ECO:0000256" key="1">
    <source>
        <dbReference type="ARBA" id="ARBA00007494"/>
    </source>
</evidence>
<dbReference type="Proteomes" id="UP000644756">
    <property type="component" value="Unassembled WGS sequence"/>
</dbReference>